<dbReference type="InParanoid" id="G7DW07"/>
<reference evidence="2 3" key="1">
    <citation type="journal article" date="2011" name="J. Gen. Appl. Microbiol.">
        <title>Draft genome sequencing of the enigmatic basidiomycete Mixia osmundae.</title>
        <authorList>
            <person name="Nishida H."/>
            <person name="Nagatsuka Y."/>
            <person name="Sugiyama J."/>
        </authorList>
    </citation>
    <scope>NUCLEOTIDE SEQUENCE [LARGE SCALE GENOMIC DNA]</scope>
    <source>
        <strain evidence="3">CBS 9802 / IAM 14324 / JCM 22182 / KY 12970</strain>
    </source>
</reference>
<sequence>MMISSDSFAVIVLSDCSAEVGGHELDAYSARGSTDKRKRRVDAGSTSIEAGRMSDDAQDEISLAKLLGRTLLRSDAVLEAPSPTSPPVQAKLLSVLADLRLCRSLVDHLGVLSPNETLEDLSTATLRVLLLPAYQARLTPLLKSPSSIERQTHLSQAKAYALEFLDCLERYQIIAEDKRDVLVGPSARHGADPAAKRNAKLAQYRMERQVAAVLAELAERRSKARLSLRGSQAPVASSSKTLADAQDDDEDRYGFSASGDDAQEDDDVLRSTMINLLTLHCIKVHGELASIALESELLASQPAMVDLPSSTRDGRQDARASHSRRDDASTWRLDDLGHRRSDWTTGPVLSSSGKVLRPFTILPSTKQGGPQSALETRLRLQAEVFQPDHRLPTMSIDEFLEIEQAEGRIISGGGQASAERETTSERTQRIEEGDNAAGYAENERHVREQREWDLYTDDHRRGEGNRHNRG</sequence>
<name>G7DW07_MIXOS</name>
<evidence type="ECO:0008006" key="4">
    <source>
        <dbReference type="Google" id="ProtNLM"/>
    </source>
</evidence>
<dbReference type="STRING" id="764103.G7DW07"/>
<dbReference type="Proteomes" id="UP000009131">
    <property type="component" value="Unassembled WGS sequence"/>
</dbReference>
<dbReference type="Pfam" id="PF04177">
    <property type="entry name" value="TAP42"/>
    <property type="match status" value="1"/>
</dbReference>
<keyword evidence="3" id="KW-1185">Reference proteome</keyword>
<dbReference type="eggNOG" id="KOG2830">
    <property type="taxonomic scope" value="Eukaryota"/>
</dbReference>
<feature type="region of interest" description="Disordered" evidence="1">
    <location>
        <begin position="226"/>
        <end position="262"/>
    </location>
</feature>
<dbReference type="GO" id="GO:0035303">
    <property type="term" value="P:regulation of dephosphorylation"/>
    <property type="evidence" value="ECO:0007669"/>
    <property type="project" value="TreeGrafter"/>
</dbReference>
<dbReference type="PANTHER" id="PTHR10933">
    <property type="entry name" value="IMMUNOGLOBULIN-BINDING PROTEIN 1"/>
    <property type="match status" value="1"/>
</dbReference>
<dbReference type="EMBL" id="BABT02000047">
    <property type="protein sequence ID" value="GAA94813.1"/>
    <property type="molecule type" value="Genomic_DNA"/>
</dbReference>
<dbReference type="GO" id="GO:0009966">
    <property type="term" value="P:regulation of signal transduction"/>
    <property type="evidence" value="ECO:0007669"/>
    <property type="project" value="InterPro"/>
</dbReference>
<dbReference type="InterPro" id="IPR007304">
    <property type="entry name" value="TAP46-like"/>
</dbReference>
<dbReference type="GO" id="GO:0051721">
    <property type="term" value="F:protein phosphatase 2A binding"/>
    <property type="evidence" value="ECO:0007669"/>
    <property type="project" value="TreeGrafter"/>
</dbReference>
<dbReference type="GO" id="GO:0005829">
    <property type="term" value="C:cytosol"/>
    <property type="evidence" value="ECO:0007669"/>
    <property type="project" value="TreeGrafter"/>
</dbReference>
<feature type="compositionally biased region" description="Basic and acidic residues" evidence="1">
    <location>
        <begin position="418"/>
        <end position="432"/>
    </location>
</feature>
<evidence type="ECO:0000256" key="1">
    <source>
        <dbReference type="SAM" id="MobiDB-lite"/>
    </source>
</evidence>
<accession>G7DW07</accession>
<feature type="region of interest" description="Disordered" evidence="1">
    <location>
        <begin position="411"/>
        <end position="470"/>
    </location>
</feature>
<feature type="compositionally biased region" description="Basic and acidic residues" evidence="1">
    <location>
        <begin position="312"/>
        <end position="328"/>
    </location>
</feature>
<dbReference type="OrthoDB" id="10261753at2759"/>
<feature type="region of interest" description="Disordered" evidence="1">
    <location>
        <begin position="304"/>
        <end position="328"/>
    </location>
</feature>
<dbReference type="AlphaFoldDB" id="G7DW07"/>
<dbReference type="PANTHER" id="PTHR10933:SF9">
    <property type="entry name" value="IMMUNOGLOBULIN-BINDING PROTEIN 1"/>
    <property type="match status" value="1"/>
</dbReference>
<proteinExistence type="predicted"/>
<evidence type="ECO:0000313" key="3">
    <source>
        <dbReference type="Proteomes" id="UP000009131"/>
    </source>
</evidence>
<dbReference type="FunCoup" id="G7DW07">
    <property type="interactions" value="360"/>
</dbReference>
<organism evidence="2 3">
    <name type="scientific">Mixia osmundae (strain CBS 9802 / IAM 14324 / JCM 22182 / KY 12970)</name>
    <dbReference type="NCBI Taxonomy" id="764103"/>
    <lineage>
        <taxon>Eukaryota</taxon>
        <taxon>Fungi</taxon>
        <taxon>Dikarya</taxon>
        <taxon>Basidiomycota</taxon>
        <taxon>Pucciniomycotina</taxon>
        <taxon>Mixiomycetes</taxon>
        <taxon>Mixiales</taxon>
        <taxon>Mixiaceae</taxon>
        <taxon>Mixia</taxon>
    </lineage>
</organism>
<comment type="caution">
    <text evidence="2">The sequence shown here is derived from an EMBL/GenBank/DDBJ whole genome shotgun (WGS) entry which is preliminary data.</text>
</comment>
<protein>
    <recommendedName>
        <fullName evidence="4">TAP42-like protein</fullName>
    </recommendedName>
</protein>
<reference evidence="2 3" key="2">
    <citation type="journal article" date="2012" name="Open Biol.">
        <title>Characteristics of nucleosomes and linker DNA regions on the genome of the basidiomycete Mixia osmundae revealed by mono- and dinucleosome mapping.</title>
        <authorList>
            <person name="Nishida H."/>
            <person name="Kondo S."/>
            <person name="Matsumoto T."/>
            <person name="Suzuki Y."/>
            <person name="Yoshikawa H."/>
            <person name="Taylor T.D."/>
            <person name="Sugiyama J."/>
        </authorList>
    </citation>
    <scope>NUCLEOTIDE SEQUENCE [LARGE SCALE GENOMIC DNA]</scope>
    <source>
        <strain evidence="3">CBS 9802 / IAM 14324 / JCM 22182 / KY 12970</strain>
    </source>
</reference>
<dbReference type="InterPro" id="IPR038511">
    <property type="entry name" value="TAP42/TAP46-like_sf"/>
</dbReference>
<dbReference type="HOGENOM" id="CLU_041824_2_0_1"/>
<evidence type="ECO:0000313" key="2">
    <source>
        <dbReference type="EMBL" id="GAA94813.1"/>
    </source>
</evidence>
<feature type="compositionally biased region" description="Basic and acidic residues" evidence="1">
    <location>
        <begin position="441"/>
        <end position="470"/>
    </location>
</feature>
<dbReference type="Gene3D" id="1.25.40.540">
    <property type="entry name" value="TAP42-like family"/>
    <property type="match status" value="1"/>
</dbReference>
<gene>
    <name evidence="2" type="primary">Mo01467</name>
    <name evidence="2" type="ORF">E5Q_01467</name>
</gene>